<protein>
    <submittedName>
        <fullName evidence="2">Uncharacterized protein</fullName>
    </submittedName>
</protein>
<sequence length="218" mass="23347">MAHCVAQPLAAEAHCVVPAFAARPAARLGHVGGGRPTKADTESVMMVTRDVTLSGVREAEGILRWGGQVWNCKGDGVFLIRAAVLVQARCRGWGTAAFSFVFGWMLGIGEHYGEGIYSGQILAIFEFGWSGSPTHPLELSGFTYSAGILVDDMSSGSRTKKETRNIPDEILCGITKRANGTRTEDKITMCAEAIKGELHSHGPRKTRRNGVGAKNSNT</sequence>
<dbReference type="EMBL" id="JAWWNJ010000054">
    <property type="protein sequence ID" value="KAK7015436.1"/>
    <property type="molecule type" value="Genomic_DNA"/>
</dbReference>
<dbReference type="AlphaFoldDB" id="A0AAW0ATQ8"/>
<accession>A0AAW0ATQ8</accession>
<evidence type="ECO:0000313" key="2">
    <source>
        <dbReference type="EMBL" id="KAK7015436.1"/>
    </source>
</evidence>
<keyword evidence="3" id="KW-1185">Reference proteome</keyword>
<reference evidence="2 3" key="1">
    <citation type="journal article" date="2024" name="J Genomics">
        <title>Draft genome sequencing and assembly of Favolaschia claudopus CIRM-BRFM 2984 isolated from oak limbs.</title>
        <authorList>
            <person name="Navarro D."/>
            <person name="Drula E."/>
            <person name="Chaduli D."/>
            <person name="Cazenave R."/>
            <person name="Ahrendt S."/>
            <person name="Wang J."/>
            <person name="Lipzen A."/>
            <person name="Daum C."/>
            <person name="Barry K."/>
            <person name="Grigoriev I.V."/>
            <person name="Favel A."/>
            <person name="Rosso M.N."/>
            <person name="Martin F."/>
        </authorList>
    </citation>
    <scope>NUCLEOTIDE SEQUENCE [LARGE SCALE GENOMIC DNA]</scope>
    <source>
        <strain evidence="2 3">CIRM-BRFM 2984</strain>
    </source>
</reference>
<organism evidence="2 3">
    <name type="scientific">Favolaschia claudopus</name>
    <dbReference type="NCBI Taxonomy" id="2862362"/>
    <lineage>
        <taxon>Eukaryota</taxon>
        <taxon>Fungi</taxon>
        <taxon>Dikarya</taxon>
        <taxon>Basidiomycota</taxon>
        <taxon>Agaricomycotina</taxon>
        <taxon>Agaricomycetes</taxon>
        <taxon>Agaricomycetidae</taxon>
        <taxon>Agaricales</taxon>
        <taxon>Marasmiineae</taxon>
        <taxon>Mycenaceae</taxon>
        <taxon>Favolaschia</taxon>
    </lineage>
</organism>
<proteinExistence type="predicted"/>
<evidence type="ECO:0000256" key="1">
    <source>
        <dbReference type="SAM" id="MobiDB-lite"/>
    </source>
</evidence>
<gene>
    <name evidence="2" type="ORF">R3P38DRAFT_2786912</name>
</gene>
<name>A0AAW0ATQ8_9AGAR</name>
<comment type="caution">
    <text evidence="2">The sequence shown here is derived from an EMBL/GenBank/DDBJ whole genome shotgun (WGS) entry which is preliminary data.</text>
</comment>
<feature type="region of interest" description="Disordered" evidence="1">
    <location>
        <begin position="198"/>
        <end position="218"/>
    </location>
</feature>
<evidence type="ECO:0000313" key="3">
    <source>
        <dbReference type="Proteomes" id="UP001362999"/>
    </source>
</evidence>
<dbReference type="Proteomes" id="UP001362999">
    <property type="component" value="Unassembled WGS sequence"/>
</dbReference>